<dbReference type="RefSeq" id="WP_066738160.1">
    <property type="nucleotide sequence ID" value="NZ_JAJCIQ010000015.1"/>
</dbReference>
<name>A0ABS8DK72_9FIRM</name>
<feature type="transmembrane region" description="Helical" evidence="6">
    <location>
        <begin position="35"/>
        <end position="57"/>
    </location>
</feature>
<reference evidence="7 8" key="1">
    <citation type="submission" date="2021-10" db="EMBL/GenBank/DDBJ databases">
        <title>Collection of gut derived symbiotic bacterial strains cultured from healthy donors.</title>
        <authorList>
            <person name="Lin H."/>
            <person name="Littmann E."/>
            <person name="Kohout C."/>
            <person name="Pamer E.G."/>
        </authorList>
    </citation>
    <scope>NUCLEOTIDE SEQUENCE [LARGE SCALE GENOMIC DNA]</scope>
    <source>
        <strain evidence="7 8">DFI.1.165</strain>
    </source>
</reference>
<evidence type="ECO:0000313" key="8">
    <source>
        <dbReference type="Proteomes" id="UP001299546"/>
    </source>
</evidence>
<evidence type="ECO:0000256" key="5">
    <source>
        <dbReference type="ARBA" id="ARBA00023136"/>
    </source>
</evidence>
<gene>
    <name evidence="7" type="ORF">LIZ65_16280</name>
</gene>
<evidence type="ECO:0000256" key="2">
    <source>
        <dbReference type="ARBA" id="ARBA00022475"/>
    </source>
</evidence>
<keyword evidence="5 6" id="KW-0472">Membrane</keyword>
<evidence type="ECO:0000313" key="7">
    <source>
        <dbReference type="EMBL" id="MCB7388846.1"/>
    </source>
</evidence>
<keyword evidence="8" id="KW-1185">Reference proteome</keyword>
<dbReference type="Proteomes" id="UP001299546">
    <property type="component" value="Unassembled WGS sequence"/>
</dbReference>
<dbReference type="EMBL" id="JAJCIS010000015">
    <property type="protein sequence ID" value="MCB7388846.1"/>
    <property type="molecule type" value="Genomic_DNA"/>
</dbReference>
<dbReference type="PANTHER" id="PTHR32196">
    <property type="entry name" value="ABC TRANSPORTER PERMEASE PROTEIN YPHD-RELATED-RELATED"/>
    <property type="match status" value="1"/>
</dbReference>
<keyword evidence="4 6" id="KW-1133">Transmembrane helix</keyword>
<protein>
    <submittedName>
        <fullName evidence="7">ABC transporter permease</fullName>
    </submittedName>
</protein>
<evidence type="ECO:0000256" key="1">
    <source>
        <dbReference type="ARBA" id="ARBA00004651"/>
    </source>
</evidence>
<proteinExistence type="predicted"/>
<feature type="transmembrane region" description="Helical" evidence="6">
    <location>
        <begin position="265"/>
        <end position="287"/>
    </location>
</feature>
<comment type="subcellular location">
    <subcellularLocation>
        <location evidence="1">Cell membrane</location>
        <topology evidence="1">Multi-pass membrane protein</topology>
    </subcellularLocation>
</comment>
<keyword evidence="3 6" id="KW-0812">Transmembrane</keyword>
<evidence type="ECO:0000256" key="6">
    <source>
        <dbReference type="SAM" id="Phobius"/>
    </source>
</evidence>
<comment type="caution">
    <text evidence="7">The sequence shown here is derived from an EMBL/GenBank/DDBJ whole genome shotgun (WGS) entry which is preliminary data.</text>
</comment>
<feature type="transmembrane region" description="Helical" evidence="6">
    <location>
        <begin position="204"/>
        <end position="224"/>
    </location>
</feature>
<sequence>MSRLKGKTGYLLLAGAIVINICLQGMNFFSVNSIGALLATNLPLLMAALAQAVIMAAGGIDISIGNTMALSNGVVIVCYNLYGISFAGSVLIAVLSGAAVGLVNGVIIACFRVPPLLVTFAMSTFIRGLSLTVLPKPGGEVPEAVYQTYGGTFLHIPVPLLIIGAAVVLLILAGRQKSVSHLTAVGSSERNAYASGVGVERVKIIVYGAGGMIAAFAGICLTALTATGDVRNGEAFALQSIAAVIIGGMLGSGKWKNYILGALSGALFLAVVNNIVFYAFSCIAVNFPGIQISTYYQQLLSNFIIIFGLMSAVLSGAKKKRRAADV</sequence>
<dbReference type="CDD" id="cd06579">
    <property type="entry name" value="TM_PBP1_transp_AraH_like"/>
    <property type="match status" value="1"/>
</dbReference>
<accession>A0ABS8DK72</accession>
<dbReference type="Pfam" id="PF02653">
    <property type="entry name" value="BPD_transp_2"/>
    <property type="match status" value="1"/>
</dbReference>
<organism evidence="7 8">
    <name type="scientific">Bariatricus massiliensis</name>
    <dbReference type="NCBI Taxonomy" id="1745713"/>
    <lineage>
        <taxon>Bacteria</taxon>
        <taxon>Bacillati</taxon>
        <taxon>Bacillota</taxon>
        <taxon>Clostridia</taxon>
        <taxon>Lachnospirales</taxon>
        <taxon>Lachnospiraceae</taxon>
        <taxon>Bariatricus</taxon>
    </lineage>
</organism>
<feature type="transmembrane region" description="Helical" evidence="6">
    <location>
        <begin position="299"/>
        <end position="317"/>
    </location>
</feature>
<feature type="transmembrane region" description="Helical" evidence="6">
    <location>
        <begin position="154"/>
        <end position="173"/>
    </location>
</feature>
<feature type="transmembrane region" description="Helical" evidence="6">
    <location>
        <begin position="9"/>
        <end position="29"/>
    </location>
</feature>
<dbReference type="InterPro" id="IPR001851">
    <property type="entry name" value="ABC_transp_permease"/>
</dbReference>
<keyword evidence="2" id="KW-1003">Cell membrane</keyword>
<feature type="transmembrane region" description="Helical" evidence="6">
    <location>
        <begin position="236"/>
        <end position="253"/>
    </location>
</feature>
<evidence type="ECO:0000256" key="4">
    <source>
        <dbReference type="ARBA" id="ARBA00022989"/>
    </source>
</evidence>
<evidence type="ECO:0000256" key="3">
    <source>
        <dbReference type="ARBA" id="ARBA00022692"/>
    </source>
</evidence>